<dbReference type="RefSeq" id="XP_010908652.1">
    <property type="nucleotide sequence ID" value="XM_010910350.3"/>
</dbReference>
<dbReference type="Pfam" id="PF12796">
    <property type="entry name" value="Ank_2"/>
    <property type="match status" value="4"/>
</dbReference>
<accession>A0A6I9QFK4</accession>
<evidence type="ECO:0000256" key="1">
    <source>
        <dbReference type="ARBA" id="ARBA00022737"/>
    </source>
</evidence>
<dbReference type="PROSITE" id="PS50202">
    <property type="entry name" value="MSP"/>
    <property type="match status" value="1"/>
</dbReference>
<feature type="repeat" description="ANK" evidence="3">
    <location>
        <begin position="271"/>
        <end position="303"/>
    </location>
</feature>
<feature type="repeat" description="ANK" evidence="3">
    <location>
        <begin position="238"/>
        <end position="270"/>
    </location>
</feature>
<evidence type="ECO:0000256" key="3">
    <source>
        <dbReference type="PROSITE-ProRule" id="PRU00023"/>
    </source>
</evidence>
<keyword evidence="6" id="KW-1185">Reference proteome</keyword>
<dbReference type="InterPro" id="IPR013783">
    <property type="entry name" value="Ig-like_fold"/>
</dbReference>
<dbReference type="InterPro" id="IPR036770">
    <property type="entry name" value="Ankyrin_rpt-contain_sf"/>
</dbReference>
<dbReference type="Gene3D" id="2.60.40.10">
    <property type="entry name" value="Immunoglobulins"/>
    <property type="match status" value="1"/>
</dbReference>
<dbReference type="Pfam" id="PF00635">
    <property type="entry name" value="Motile_Sperm"/>
    <property type="match status" value="1"/>
</dbReference>
<gene>
    <name evidence="7" type="primary">LOC105034981</name>
</gene>
<dbReference type="InterPro" id="IPR002110">
    <property type="entry name" value="Ankyrin_rpt"/>
</dbReference>
<evidence type="ECO:0000259" key="5">
    <source>
        <dbReference type="PROSITE" id="PS50202"/>
    </source>
</evidence>
<dbReference type="PRINTS" id="PR01415">
    <property type="entry name" value="ANKYRIN"/>
</dbReference>
<dbReference type="Gene3D" id="1.25.40.20">
    <property type="entry name" value="Ankyrin repeat-containing domain"/>
    <property type="match status" value="4"/>
</dbReference>
<feature type="repeat" description="ANK" evidence="3">
    <location>
        <begin position="172"/>
        <end position="204"/>
    </location>
</feature>
<evidence type="ECO:0000313" key="7">
    <source>
        <dbReference type="RefSeq" id="XP_010908652.1"/>
    </source>
</evidence>
<dbReference type="SUPFAM" id="SSF48403">
    <property type="entry name" value="Ankyrin repeat"/>
    <property type="match status" value="1"/>
</dbReference>
<dbReference type="OrthoDB" id="194358at2759"/>
<organism evidence="6 7">
    <name type="scientific">Elaeis guineensis var. tenera</name>
    <name type="common">Oil palm</name>
    <dbReference type="NCBI Taxonomy" id="51953"/>
    <lineage>
        <taxon>Eukaryota</taxon>
        <taxon>Viridiplantae</taxon>
        <taxon>Streptophyta</taxon>
        <taxon>Embryophyta</taxon>
        <taxon>Tracheophyta</taxon>
        <taxon>Spermatophyta</taxon>
        <taxon>Magnoliopsida</taxon>
        <taxon>Liliopsida</taxon>
        <taxon>Arecaceae</taxon>
        <taxon>Arecoideae</taxon>
        <taxon>Cocoseae</taxon>
        <taxon>Elaeidinae</taxon>
        <taxon>Elaeis</taxon>
    </lineage>
</organism>
<dbReference type="PANTHER" id="PTHR24198:SF165">
    <property type="entry name" value="ANKYRIN REPEAT-CONTAINING PROTEIN-RELATED"/>
    <property type="match status" value="1"/>
</dbReference>
<dbReference type="PANTHER" id="PTHR24198">
    <property type="entry name" value="ANKYRIN REPEAT AND PROTEIN KINASE DOMAIN-CONTAINING PROTEIN"/>
    <property type="match status" value="1"/>
</dbReference>
<dbReference type="InParanoid" id="A0A6I9QFK4"/>
<dbReference type="InterPro" id="IPR008962">
    <property type="entry name" value="PapD-like_sf"/>
</dbReference>
<sequence>MDRLLSLEPSNQVAIRIEPGQKCYGDLTLRNVMYTMPVAFRLQSVNRTRYIVRPQSGIIAPLATLTVEITYLLPPTSPVPDSVPHSDDSFLLHSVVVPGAAIKDPSSTFDSVPSDWFTTKKKQVFIDSGIRIFFVGSAVLTRLVAAGSMDSVRDVLERSEPEWRAVDSVDSAGQSLLHLAIARGRPDLVQLLLEFDPNVEARSRAGSTPLEAAAATGEALIVELLLARRASTESSPASALGPLHLAAAAGHTEVLRLLLRKGAAVDAPAADGRTALHLAVEESRRDCARMLLAAGARAEACGGADRDTPLHVAAAGGDEQMVKLLLERGGAGLREVRNAVGRTAYDAAAEGGHSRLFDVLRLGEGLAAAARKGEARGVQRMIERGAAVNGRDQHGWTALMRAALKGKVEVMKALMDKGAEVNARDEEGYAALHCAAEAGQAEAVEALVKRGADLEARTVKGATAMHIAGSLGYAGIARILAQGGAVAMTAVVTGGGGLRAAAEKLGMRKVGNGGGGMKEPETEKKASRMSGGRLSRRGLQRAAALPVA</sequence>
<feature type="repeat" description="ANK" evidence="3">
    <location>
        <begin position="427"/>
        <end position="459"/>
    </location>
</feature>
<feature type="repeat" description="ANK" evidence="3">
    <location>
        <begin position="205"/>
        <end position="237"/>
    </location>
</feature>
<keyword evidence="2 3" id="KW-0040">ANK repeat</keyword>
<dbReference type="GeneID" id="105034981"/>
<evidence type="ECO:0000256" key="4">
    <source>
        <dbReference type="SAM" id="MobiDB-lite"/>
    </source>
</evidence>
<feature type="domain" description="MSP" evidence="5">
    <location>
        <begin position="4"/>
        <end position="135"/>
    </location>
</feature>
<evidence type="ECO:0000256" key="2">
    <source>
        <dbReference type="ARBA" id="ARBA00023043"/>
    </source>
</evidence>
<name>A0A6I9QFK4_ELAGV</name>
<protein>
    <submittedName>
        <fullName evidence="7">Ankyrin repeat domain-containing protein 65</fullName>
    </submittedName>
</protein>
<dbReference type="KEGG" id="egu:105034981"/>
<feature type="region of interest" description="Disordered" evidence="4">
    <location>
        <begin position="509"/>
        <end position="548"/>
    </location>
</feature>
<dbReference type="InterPro" id="IPR000535">
    <property type="entry name" value="MSP_dom"/>
</dbReference>
<dbReference type="SUPFAM" id="SSF49354">
    <property type="entry name" value="PapD-like"/>
    <property type="match status" value="1"/>
</dbReference>
<feature type="repeat" description="ANK" evidence="3">
    <location>
        <begin position="394"/>
        <end position="426"/>
    </location>
</feature>
<evidence type="ECO:0000313" key="6">
    <source>
        <dbReference type="Proteomes" id="UP000504607"/>
    </source>
</evidence>
<dbReference type="PROSITE" id="PS50297">
    <property type="entry name" value="ANK_REP_REGION"/>
    <property type="match status" value="7"/>
</dbReference>
<reference evidence="7" key="1">
    <citation type="submission" date="2025-08" db="UniProtKB">
        <authorList>
            <consortium name="RefSeq"/>
        </authorList>
    </citation>
    <scope>IDENTIFICATION</scope>
</reference>
<feature type="repeat" description="ANK" evidence="3">
    <location>
        <begin position="305"/>
        <end position="329"/>
    </location>
</feature>
<proteinExistence type="predicted"/>
<dbReference type="AlphaFoldDB" id="A0A6I9QFK4"/>
<dbReference type="Pfam" id="PF00023">
    <property type="entry name" value="Ank"/>
    <property type="match status" value="1"/>
</dbReference>
<dbReference type="PROSITE" id="PS50088">
    <property type="entry name" value="ANK_REPEAT"/>
    <property type="match status" value="7"/>
</dbReference>
<keyword evidence="1" id="KW-0677">Repeat</keyword>
<dbReference type="SMART" id="SM00248">
    <property type="entry name" value="ANK"/>
    <property type="match status" value="8"/>
</dbReference>
<dbReference type="Proteomes" id="UP000504607">
    <property type="component" value="Unplaced"/>
</dbReference>